<dbReference type="AlphaFoldDB" id="A0A0G1A9H1"/>
<keyword evidence="1" id="KW-0812">Transmembrane</keyword>
<comment type="caution">
    <text evidence="2">The sequence shown here is derived from an EMBL/GenBank/DDBJ whole genome shotgun (WGS) entry which is preliminary data.</text>
</comment>
<name>A0A0G1A9H1_9BACT</name>
<sequence>MTPAFPKTDLAHLFALPDAYAALAFLAVLRFVTFDDLARVGLDQGEIASLADEDLVFSLKLQRRLTDEGHVDVLALKRAGAQMLASVLGVDAASIPYSTRSTCKRSAMFLDHGLALSRFALYLASALWRGREERSGQRPPLKLLSFETDAERLADSVHVLSKPNGLVRQPLVADALAVVESSRGPEGLLIEIDRGTESPSYLGRKYAGYHEWWQKGGPKRRFDVSTLRLLTVAPNKKRTRVLRETCREVTGGRAGGLFWFSSEDDIVAEGALSSVWSNVRSEHLSLWP</sequence>
<protein>
    <submittedName>
        <fullName evidence="2">Uncharacterized protein</fullName>
    </submittedName>
</protein>
<dbReference type="Pfam" id="PF13814">
    <property type="entry name" value="Replic_Relax"/>
    <property type="match status" value="1"/>
</dbReference>
<evidence type="ECO:0000313" key="3">
    <source>
        <dbReference type="Proteomes" id="UP000034837"/>
    </source>
</evidence>
<keyword evidence="1" id="KW-0472">Membrane</keyword>
<organism evidence="2 3">
    <name type="scientific">Candidatus Magasanikbacteria bacterium GW2011_GWA2_42_32</name>
    <dbReference type="NCBI Taxonomy" id="1619039"/>
    <lineage>
        <taxon>Bacteria</taxon>
        <taxon>Candidatus Magasanikiibacteriota</taxon>
    </lineage>
</organism>
<evidence type="ECO:0000256" key="1">
    <source>
        <dbReference type="SAM" id="Phobius"/>
    </source>
</evidence>
<gene>
    <name evidence="2" type="ORF">UV20_C0001G0244</name>
</gene>
<accession>A0A0G1A9H1</accession>
<dbReference type="EMBL" id="LCDO01000001">
    <property type="protein sequence ID" value="KKS57604.1"/>
    <property type="molecule type" value="Genomic_DNA"/>
</dbReference>
<keyword evidence="1" id="KW-1133">Transmembrane helix</keyword>
<dbReference type="Proteomes" id="UP000034837">
    <property type="component" value="Unassembled WGS sequence"/>
</dbReference>
<dbReference type="InterPro" id="IPR025855">
    <property type="entry name" value="Replic_Relax"/>
</dbReference>
<evidence type="ECO:0000313" key="2">
    <source>
        <dbReference type="EMBL" id="KKS57604.1"/>
    </source>
</evidence>
<reference evidence="2 3" key="1">
    <citation type="journal article" date="2015" name="Nature">
        <title>rRNA introns, odd ribosomes, and small enigmatic genomes across a large radiation of phyla.</title>
        <authorList>
            <person name="Brown C.T."/>
            <person name="Hug L.A."/>
            <person name="Thomas B.C."/>
            <person name="Sharon I."/>
            <person name="Castelle C.J."/>
            <person name="Singh A."/>
            <person name="Wilkins M.J."/>
            <person name="Williams K.H."/>
            <person name="Banfield J.F."/>
        </authorList>
    </citation>
    <scope>NUCLEOTIDE SEQUENCE [LARGE SCALE GENOMIC DNA]</scope>
</reference>
<feature type="transmembrane region" description="Helical" evidence="1">
    <location>
        <begin position="12"/>
        <end position="32"/>
    </location>
</feature>
<proteinExistence type="predicted"/>